<name>A0AAP0B253_9ASPA</name>
<comment type="caution">
    <text evidence="1">The sequence shown here is derived from an EMBL/GenBank/DDBJ whole genome shotgun (WGS) entry which is preliminary data.</text>
</comment>
<evidence type="ECO:0000313" key="2">
    <source>
        <dbReference type="Proteomes" id="UP001418222"/>
    </source>
</evidence>
<proteinExistence type="predicted"/>
<accession>A0AAP0B253</accession>
<dbReference type="Proteomes" id="UP001418222">
    <property type="component" value="Unassembled WGS sequence"/>
</dbReference>
<protein>
    <submittedName>
        <fullName evidence="1">Uncharacterized protein</fullName>
    </submittedName>
</protein>
<dbReference type="EMBL" id="JBBWWQ010000017">
    <property type="protein sequence ID" value="KAK8924139.1"/>
    <property type="molecule type" value="Genomic_DNA"/>
</dbReference>
<keyword evidence="2" id="KW-1185">Reference proteome</keyword>
<organism evidence="1 2">
    <name type="scientific">Platanthera zijinensis</name>
    <dbReference type="NCBI Taxonomy" id="2320716"/>
    <lineage>
        <taxon>Eukaryota</taxon>
        <taxon>Viridiplantae</taxon>
        <taxon>Streptophyta</taxon>
        <taxon>Embryophyta</taxon>
        <taxon>Tracheophyta</taxon>
        <taxon>Spermatophyta</taxon>
        <taxon>Magnoliopsida</taxon>
        <taxon>Liliopsida</taxon>
        <taxon>Asparagales</taxon>
        <taxon>Orchidaceae</taxon>
        <taxon>Orchidoideae</taxon>
        <taxon>Orchideae</taxon>
        <taxon>Orchidinae</taxon>
        <taxon>Platanthera</taxon>
    </lineage>
</organism>
<sequence length="160" mass="18098">MAIVEAQATLVIERQTVHDKKQVVLEENCMREEKRRRKFPGGTCERRAYKRSRKWRILEATGEKRKEGNLRLDKILANRMLRTINMASSAQPRMLLSAAGELALLISPHFMPDGVISETMTSDSLNSPLSTTRIFYSSTRRAGTTTSTIISQSRGIILMS</sequence>
<dbReference type="AlphaFoldDB" id="A0AAP0B253"/>
<evidence type="ECO:0000313" key="1">
    <source>
        <dbReference type="EMBL" id="KAK8924139.1"/>
    </source>
</evidence>
<reference evidence="1 2" key="1">
    <citation type="journal article" date="2022" name="Nat. Plants">
        <title>Genomes of leafy and leafless Platanthera orchids illuminate the evolution of mycoheterotrophy.</title>
        <authorList>
            <person name="Li M.H."/>
            <person name="Liu K.W."/>
            <person name="Li Z."/>
            <person name="Lu H.C."/>
            <person name="Ye Q.L."/>
            <person name="Zhang D."/>
            <person name="Wang J.Y."/>
            <person name="Li Y.F."/>
            <person name="Zhong Z.M."/>
            <person name="Liu X."/>
            <person name="Yu X."/>
            <person name="Liu D.K."/>
            <person name="Tu X.D."/>
            <person name="Liu B."/>
            <person name="Hao Y."/>
            <person name="Liao X.Y."/>
            <person name="Jiang Y.T."/>
            <person name="Sun W.H."/>
            <person name="Chen J."/>
            <person name="Chen Y.Q."/>
            <person name="Ai Y."/>
            <person name="Zhai J.W."/>
            <person name="Wu S.S."/>
            <person name="Zhou Z."/>
            <person name="Hsiao Y.Y."/>
            <person name="Wu W.L."/>
            <person name="Chen Y.Y."/>
            <person name="Lin Y.F."/>
            <person name="Hsu J.L."/>
            <person name="Li C.Y."/>
            <person name="Wang Z.W."/>
            <person name="Zhao X."/>
            <person name="Zhong W.Y."/>
            <person name="Ma X.K."/>
            <person name="Ma L."/>
            <person name="Huang J."/>
            <person name="Chen G.Z."/>
            <person name="Huang M.Z."/>
            <person name="Huang L."/>
            <person name="Peng D.H."/>
            <person name="Luo Y.B."/>
            <person name="Zou S.Q."/>
            <person name="Chen S.P."/>
            <person name="Lan S."/>
            <person name="Tsai W.C."/>
            <person name="Van de Peer Y."/>
            <person name="Liu Z.J."/>
        </authorList>
    </citation>
    <scope>NUCLEOTIDE SEQUENCE [LARGE SCALE GENOMIC DNA]</scope>
    <source>
        <strain evidence="1">Lor287</strain>
    </source>
</reference>
<gene>
    <name evidence="1" type="ORF">KSP39_PZI019836</name>
</gene>